<protein>
    <recommendedName>
        <fullName evidence="1">TfoX N-terminal domain-containing protein</fullName>
    </recommendedName>
</protein>
<keyword evidence="3" id="KW-1185">Reference proteome</keyword>
<dbReference type="InterPro" id="IPR007076">
    <property type="entry name" value="TfoX_N"/>
</dbReference>
<name>A0A248JQA0_9PROT</name>
<dbReference type="RefSeq" id="WP_088871541.1">
    <property type="nucleotide sequence ID" value="NZ_CP022110.1"/>
</dbReference>
<evidence type="ECO:0000313" key="3">
    <source>
        <dbReference type="Proteomes" id="UP000197153"/>
    </source>
</evidence>
<reference evidence="2 3" key="1">
    <citation type="submission" date="2017-06" db="EMBL/GenBank/DDBJ databases">
        <title>Complete genome sequence of Nitrospirillum amazonense strain CBAmC, an endophytic nitrogen-fixing and plant growth-promoting bacterium, isolated from sugarcane.</title>
        <authorList>
            <person name="Schwab S."/>
            <person name="dos Santos Teixeira K.R."/>
            <person name="Simoes Araujo J.L."/>
            <person name="Soares Vidal M."/>
            <person name="Borges de Freitas H.R."/>
            <person name="Rivello Crivelaro A.L."/>
            <person name="Bueno de Camargo Nunes A."/>
            <person name="dos Santos C.M."/>
            <person name="Palmeira da Silva Rosa D."/>
            <person name="da Silva Padilha D."/>
            <person name="da Silva E."/>
            <person name="Araujo Terra L."/>
            <person name="Soares Mendes V."/>
            <person name="Farinelli L."/>
            <person name="Magalhaes Cruz L."/>
            <person name="Baldani J.I."/>
        </authorList>
    </citation>
    <scope>NUCLEOTIDE SEQUENCE [LARGE SCALE GENOMIC DNA]</scope>
    <source>
        <strain evidence="2 3">CBAmC</strain>
    </source>
</reference>
<dbReference type="AlphaFoldDB" id="A0A248JQA0"/>
<dbReference type="EMBL" id="CP022110">
    <property type="protein sequence ID" value="ASG20706.1"/>
    <property type="molecule type" value="Genomic_DNA"/>
</dbReference>
<evidence type="ECO:0000259" key="1">
    <source>
        <dbReference type="Pfam" id="PF04993"/>
    </source>
</evidence>
<evidence type="ECO:0000313" key="2">
    <source>
        <dbReference type="EMBL" id="ASG20706.1"/>
    </source>
</evidence>
<proteinExistence type="predicted"/>
<gene>
    <name evidence="2" type="ORF">Y958_07720</name>
</gene>
<dbReference type="Gene3D" id="3.30.1460.30">
    <property type="entry name" value="YgaC/TfoX-N like chaperone"/>
    <property type="match status" value="1"/>
</dbReference>
<dbReference type="SUPFAM" id="SSF159894">
    <property type="entry name" value="YgaC/TfoX-N like"/>
    <property type="match status" value="1"/>
</dbReference>
<accession>A0A248JQA0</accession>
<sequence length="115" mass="11969">MAHDPKKLQTIMATAVPDLELTYKPMFGGILAYAGGKPVASLSDVGLALKLAGADQTVLLALPGAKPLQYGPDQPVSKTYVVVPDGLLADAPALRDWVHKAAAQAAKAPARKKRA</sequence>
<feature type="domain" description="TfoX N-terminal" evidence="1">
    <location>
        <begin position="21"/>
        <end position="105"/>
    </location>
</feature>
<dbReference type="KEGG" id="nao:Y958_07720"/>
<dbReference type="Proteomes" id="UP000197153">
    <property type="component" value="Chromosome 1"/>
</dbReference>
<dbReference type="Pfam" id="PF04993">
    <property type="entry name" value="TfoX_N"/>
    <property type="match status" value="1"/>
</dbReference>
<organism evidence="2 3">
    <name type="scientific">Nitrospirillum viridazoti CBAmc</name>
    <dbReference type="NCBI Taxonomy" id="1441467"/>
    <lineage>
        <taxon>Bacteria</taxon>
        <taxon>Pseudomonadati</taxon>
        <taxon>Pseudomonadota</taxon>
        <taxon>Alphaproteobacteria</taxon>
        <taxon>Rhodospirillales</taxon>
        <taxon>Azospirillaceae</taxon>
        <taxon>Nitrospirillum</taxon>
        <taxon>Nitrospirillum viridazoti</taxon>
    </lineage>
</organism>